<evidence type="ECO:0000256" key="12">
    <source>
        <dbReference type="ARBA" id="ARBA00022842"/>
    </source>
</evidence>
<evidence type="ECO:0000256" key="7">
    <source>
        <dbReference type="ARBA" id="ARBA00022692"/>
    </source>
</evidence>
<keyword evidence="15" id="KW-0342">GTP-binding</keyword>
<evidence type="ECO:0000256" key="8">
    <source>
        <dbReference type="ARBA" id="ARBA00022723"/>
    </source>
</evidence>
<feature type="region of interest" description="Disordered" evidence="18">
    <location>
        <begin position="191"/>
        <end position="210"/>
    </location>
</feature>
<dbReference type="PANTHER" id="PTHR10903:SF135">
    <property type="entry name" value="TRANSLOCASE OF CHLOROPLAST 120, CHLOROPLASTIC-RELATED"/>
    <property type="match status" value="1"/>
</dbReference>
<comment type="cofactor">
    <cofactor evidence="1">
        <name>Mg(2+)</name>
        <dbReference type="ChEBI" id="CHEBI:18420"/>
    </cofactor>
</comment>
<evidence type="ECO:0000259" key="19">
    <source>
        <dbReference type="PROSITE" id="PS51720"/>
    </source>
</evidence>
<dbReference type="InterPro" id="IPR045058">
    <property type="entry name" value="GIMA/IAN/Toc"/>
</dbReference>
<evidence type="ECO:0000256" key="9">
    <source>
        <dbReference type="ARBA" id="ARBA00022741"/>
    </source>
</evidence>
<evidence type="ECO:0000256" key="2">
    <source>
        <dbReference type="ARBA" id="ARBA00004167"/>
    </source>
</evidence>
<dbReference type="InterPro" id="IPR006703">
    <property type="entry name" value="G_AIG1"/>
</dbReference>
<dbReference type="GO" id="GO:0016020">
    <property type="term" value="C:membrane"/>
    <property type="evidence" value="ECO:0007669"/>
    <property type="project" value="UniProtKB-SubCell"/>
</dbReference>
<evidence type="ECO:0000313" key="20">
    <source>
        <dbReference type="EMBL" id="CAH3130400.1"/>
    </source>
</evidence>
<evidence type="ECO:0000313" key="21">
    <source>
        <dbReference type="Proteomes" id="UP001159428"/>
    </source>
</evidence>
<dbReference type="AlphaFoldDB" id="A0AAU9WZM0"/>
<dbReference type="GO" id="GO:0005525">
    <property type="term" value="F:GTP binding"/>
    <property type="evidence" value="ECO:0007669"/>
    <property type="project" value="UniProtKB-KW"/>
</dbReference>
<gene>
    <name evidence="20" type="ORF">PMEA_00014202</name>
</gene>
<keyword evidence="7" id="KW-0812">Transmembrane</keyword>
<proteinExistence type="inferred from homology"/>
<evidence type="ECO:0000256" key="14">
    <source>
        <dbReference type="ARBA" id="ARBA00022989"/>
    </source>
</evidence>
<name>A0AAU9WZM0_9CNID</name>
<feature type="domain" description="AIG1-type G" evidence="19">
    <location>
        <begin position="497"/>
        <end position="721"/>
    </location>
</feature>
<keyword evidence="14" id="KW-1133">Transmembrane helix</keyword>
<dbReference type="Pfam" id="PF04548">
    <property type="entry name" value="AIG1"/>
    <property type="match status" value="1"/>
</dbReference>
<protein>
    <recommendedName>
        <fullName evidence="19">AIG1-type G domain-containing protein</fullName>
    </recommendedName>
</protein>
<evidence type="ECO:0000256" key="15">
    <source>
        <dbReference type="ARBA" id="ARBA00023134"/>
    </source>
</evidence>
<keyword evidence="4" id="KW-0813">Transport</keyword>
<keyword evidence="12" id="KW-0460">Magnesium</keyword>
<dbReference type="Proteomes" id="UP001159428">
    <property type="component" value="Unassembled WGS sequence"/>
</dbReference>
<keyword evidence="13" id="KW-0653">Protein transport</keyword>
<keyword evidence="11" id="KW-1002">Plastid outer membrane</keyword>
<keyword evidence="6" id="KW-0934">Plastid</keyword>
<keyword evidence="5" id="KW-0150">Chloroplast</keyword>
<evidence type="ECO:0000256" key="1">
    <source>
        <dbReference type="ARBA" id="ARBA00001946"/>
    </source>
</evidence>
<evidence type="ECO:0000256" key="10">
    <source>
        <dbReference type="ARBA" id="ARBA00022801"/>
    </source>
</evidence>
<evidence type="ECO:0000256" key="3">
    <source>
        <dbReference type="ARBA" id="ARBA00008535"/>
    </source>
</evidence>
<keyword evidence="8" id="KW-0479">Metal-binding</keyword>
<feature type="region of interest" description="Disordered" evidence="18">
    <location>
        <begin position="783"/>
        <end position="802"/>
    </location>
</feature>
<keyword evidence="10" id="KW-0378">Hydrolase</keyword>
<dbReference type="PANTHER" id="PTHR10903">
    <property type="entry name" value="GTPASE, IMAP FAMILY MEMBER-RELATED"/>
    <property type="match status" value="1"/>
</dbReference>
<evidence type="ECO:0000256" key="11">
    <source>
        <dbReference type="ARBA" id="ARBA00022805"/>
    </source>
</evidence>
<reference evidence="20 21" key="1">
    <citation type="submission" date="2022-05" db="EMBL/GenBank/DDBJ databases">
        <authorList>
            <consortium name="Genoscope - CEA"/>
            <person name="William W."/>
        </authorList>
    </citation>
    <scope>NUCLEOTIDE SEQUENCE [LARGE SCALE GENOMIC DNA]</scope>
</reference>
<sequence>MTSKRLRTDDLETIKKLTEALGKKLWEHALVVLTSANEVAKKKRKTDDVPEATAFNDRVLAFKKAINKHLVAIGVPEITAANVPFTPAGELDDPRLPDREDWLTAFWIAAFKRINRNAKAAFLMASIDRISFSSSEGKEESKIRKDGKVGNLGQLRKLSIEENNAITEFRAKLKESDFYKELNRCVEKTKMSDEPEEECPTSPGQDVKVSGPSIKVGETYSEDLIEDMFGDVTELLLGELTGAKFGRKYQTFFGWVMKYFKNKQGPLESLYPLCLLVPVSYQTSSFYKTGHYFSPGGLGGREDFGCCSFFLSAFFRNVCCYPLHFDNSYNNCGRYEKTKNINCSNVLKLLRQDGMENYFSLQTLMIKSSFSIHPHNDHGTLSCLQNLLENCLLRSQKLKLVFYNLIENLRALSKRADVPRILASRLFRRFQRQIKIFDCILLLNVVNTLDGNTLLSRMAQEGTPEKRSGSSASEVSQIIFGEKHLEYQLNQFVSSGGQTVNILLSGKTGVGKSYLTNALLGESLAVEGYDIDPQTDNVTAFEVVKNGVSITVFDTPGLADATGNDEEYLRKINEKVNHFDLFLFCTEMTSRRFRTDDLETIKKLTEALGEKLWQHALVVLTFANEVSLLPAKKKDNVPEVTFFNNRFLAFKKAIKKHLVAIGVPEITVTNLPFTPAGELDDPRLPDREDWLTAFWIAAFKRINRNAKAAFLMANVDRISLSSTFGEGNEESRVRKDGNVVNLGQSSNVSMEESNAMKEFRAKLKKSDFDKRLSGCLEKTEFDEPEEECLTSPGQDAKVSGPSINVDETHSEELIKEMLGDVPGQFVDELAGDKFDRKYQTFFGRLTKYLKKSYPTS</sequence>
<keyword evidence="9" id="KW-0547">Nucleotide-binding</keyword>
<dbReference type="EMBL" id="CALNXJ010000025">
    <property type="protein sequence ID" value="CAH3130400.1"/>
    <property type="molecule type" value="Genomic_DNA"/>
</dbReference>
<evidence type="ECO:0000256" key="5">
    <source>
        <dbReference type="ARBA" id="ARBA00022528"/>
    </source>
</evidence>
<organism evidence="20 21">
    <name type="scientific">Pocillopora meandrina</name>
    <dbReference type="NCBI Taxonomy" id="46732"/>
    <lineage>
        <taxon>Eukaryota</taxon>
        <taxon>Metazoa</taxon>
        <taxon>Cnidaria</taxon>
        <taxon>Anthozoa</taxon>
        <taxon>Hexacorallia</taxon>
        <taxon>Scleractinia</taxon>
        <taxon>Astrocoeniina</taxon>
        <taxon>Pocilloporidae</taxon>
        <taxon>Pocillopora</taxon>
    </lineage>
</organism>
<dbReference type="PROSITE" id="PS51720">
    <property type="entry name" value="G_AIG1"/>
    <property type="match status" value="1"/>
</dbReference>
<dbReference type="GO" id="GO:0015031">
    <property type="term" value="P:protein transport"/>
    <property type="evidence" value="ECO:0007669"/>
    <property type="project" value="UniProtKB-KW"/>
</dbReference>
<dbReference type="InterPro" id="IPR027417">
    <property type="entry name" value="P-loop_NTPase"/>
</dbReference>
<comment type="subcellular location">
    <subcellularLocation>
        <location evidence="2">Membrane</location>
        <topology evidence="2">Single-pass membrane protein</topology>
    </subcellularLocation>
    <subcellularLocation>
        <location evidence="17">Plastid</location>
        <location evidence="17">Chloroplast outer membrane</location>
    </subcellularLocation>
</comment>
<evidence type="ECO:0000256" key="4">
    <source>
        <dbReference type="ARBA" id="ARBA00022448"/>
    </source>
</evidence>
<dbReference type="GO" id="GO:0046872">
    <property type="term" value="F:metal ion binding"/>
    <property type="evidence" value="ECO:0007669"/>
    <property type="project" value="UniProtKB-KW"/>
</dbReference>
<dbReference type="SUPFAM" id="SSF52540">
    <property type="entry name" value="P-loop containing nucleoside triphosphate hydrolases"/>
    <property type="match status" value="1"/>
</dbReference>
<comment type="similarity">
    <text evidence="3">Belongs to the TRAFAC class TrmE-Era-EngA-EngB-Septin-like GTPase superfamily. AIG1/Toc34/Toc159-like paraseptin GTPase family. IAN subfamily.</text>
</comment>
<comment type="caution">
    <text evidence="20">The sequence shown here is derived from an EMBL/GenBank/DDBJ whole genome shotgun (WGS) entry which is preliminary data.</text>
</comment>
<keyword evidence="16" id="KW-0472">Membrane</keyword>
<evidence type="ECO:0000256" key="13">
    <source>
        <dbReference type="ARBA" id="ARBA00022927"/>
    </source>
</evidence>
<dbReference type="Gene3D" id="3.40.50.300">
    <property type="entry name" value="P-loop containing nucleotide triphosphate hydrolases"/>
    <property type="match status" value="2"/>
</dbReference>
<evidence type="ECO:0000256" key="16">
    <source>
        <dbReference type="ARBA" id="ARBA00023136"/>
    </source>
</evidence>
<evidence type="ECO:0000256" key="6">
    <source>
        <dbReference type="ARBA" id="ARBA00022640"/>
    </source>
</evidence>
<evidence type="ECO:0000256" key="18">
    <source>
        <dbReference type="SAM" id="MobiDB-lite"/>
    </source>
</evidence>
<keyword evidence="21" id="KW-1185">Reference proteome</keyword>
<evidence type="ECO:0000256" key="17">
    <source>
        <dbReference type="ARBA" id="ARBA00024013"/>
    </source>
</evidence>
<dbReference type="GO" id="GO:0016787">
    <property type="term" value="F:hydrolase activity"/>
    <property type="evidence" value="ECO:0007669"/>
    <property type="project" value="UniProtKB-KW"/>
</dbReference>
<accession>A0AAU9WZM0</accession>